<evidence type="ECO:0000256" key="1">
    <source>
        <dbReference type="ARBA" id="ARBA00001913"/>
    </source>
</evidence>
<reference evidence="7" key="1">
    <citation type="submission" date="2017-11" db="EMBL/GenBank/DDBJ databases">
        <authorList>
            <person name="Zhu W."/>
        </authorList>
    </citation>
    <scope>NUCLEOTIDE SEQUENCE [LARGE SCALE GENOMIC DNA]</scope>
    <source>
        <strain evidence="7">160</strain>
    </source>
</reference>
<dbReference type="SUPFAM" id="SSF51011">
    <property type="entry name" value="Glycosyl hydrolase domain"/>
    <property type="match status" value="1"/>
</dbReference>
<evidence type="ECO:0000313" key="6">
    <source>
        <dbReference type="EMBL" id="AXI08755.1"/>
    </source>
</evidence>
<evidence type="ECO:0000256" key="2">
    <source>
        <dbReference type="ARBA" id="ARBA00022723"/>
    </source>
</evidence>
<dbReference type="KEGG" id="ocn:CUC15_07430"/>
<keyword evidence="7" id="KW-1185">Reference proteome</keyword>
<sequence length="497" mass="56585">MKKVLVFVFMIIFLLVGNETVVFAEKQPIHEEVIYNILIDRYNNGDYERDDQVDIENPISYHGGDLQGIIAKLDDLEEIGVTIISLSPIMENAENGFHGFWIEDFYSIEEQFGTIDDLNQLINEAHVRDIKVVLEFVTNYVASSHSFSEDPEKEEWIVESSEATTEWMENTSKLNLDNPEVAAYLIEVAKYWMKETKLDGFKLQAVDQAPLDFVEQFTTEIKELRPDFYLLGDILETDENIDQLMTETKLDAVENQLLYESMSDVFAKPDQSVETIYNTWENSDKQDGLLYIDNFKGERFTQKFANNGRNALTAWSLALTYIYTSPGTPTILQGTELPMYGGNAEESQRLVPFNSGDSELKEFHKRISSLRSRFPVLQHGDFALVGSSDSMSVFKRTLEDETMYIAINNGSESAYVDIAEIDSGMQLKGYLGDNLVRENENGEYRVGLARETAEVYSIGPDTGINWAFISFVGIIFLLFVVGVIYLSRKGKKNEKTK</sequence>
<dbReference type="Gene3D" id="3.20.20.80">
    <property type="entry name" value="Glycosidases"/>
    <property type="match status" value="1"/>
</dbReference>
<dbReference type="InterPro" id="IPR013780">
    <property type="entry name" value="Glyco_hydro_b"/>
</dbReference>
<dbReference type="OrthoDB" id="9805159at2"/>
<dbReference type="InterPro" id="IPR006047">
    <property type="entry name" value="GH13_cat_dom"/>
</dbReference>
<dbReference type="PANTHER" id="PTHR10357:SF215">
    <property type="entry name" value="ALPHA-AMYLASE 1"/>
    <property type="match status" value="1"/>
</dbReference>
<dbReference type="InterPro" id="IPR054174">
    <property type="entry name" value="Alpha-amylase-like_C"/>
</dbReference>
<dbReference type="GO" id="GO:0046872">
    <property type="term" value="F:metal ion binding"/>
    <property type="evidence" value="ECO:0007669"/>
    <property type="project" value="UniProtKB-KW"/>
</dbReference>
<keyword evidence="4" id="KW-0812">Transmembrane</keyword>
<proteinExistence type="predicted"/>
<comment type="cofactor">
    <cofactor evidence="1">
        <name>Ca(2+)</name>
        <dbReference type="ChEBI" id="CHEBI:29108"/>
    </cofactor>
</comment>
<dbReference type="GO" id="GO:0005975">
    <property type="term" value="P:carbohydrate metabolic process"/>
    <property type="evidence" value="ECO:0007669"/>
    <property type="project" value="InterPro"/>
</dbReference>
<keyword evidence="2" id="KW-0479">Metal-binding</keyword>
<dbReference type="Pfam" id="PF00128">
    <property type="entry name" value="Alpha-amylase"/>
    <property type="match status" value="2"/>
</dbReference>
<organism evidence="6 7">
    <name type="scientific">Oceanobacillus zhaokaii</name>
    <dbReference type="NCBI Taxonomy" id="2052660"/>
    <lineage>
        <taxon>Bacteria</taxon>
        <taxon>Bacillati</taxon>
        <taxon>Bacillota</taxon>
        <taxon>Bacilli</taxon>
        <taxon>Bacillales</taxon>
        <taxon>Bacillaceae</taxon>
        <taxon>Oceanobacillus</taxon>
    </lineage>
</organism>
<keyword evidence="3" id="KW-0732">Signal</keyword>
<protein>
    <submittedName>
        <fullName evidence="6">Alpha-amlyase</fullName>
    </submittedName>
</protein>
<dbReference type="SMART" id="SM00642">
    <property type="entry name" value="Aamy"/>
    <property type="match status" value="1"/>
</dbReference>
<dbReference type="EMBL" id="CP024848">
    <property type="protein sequence ID" value="AXI08755.1"/>
    <property type="molecule type" value="Genomic_DNA"/>
</dbReference>
<feature type="transmembrane region" description="Helical" evidence="4">
    <location>
        <begin position="466"/>
        <end position="487"/>
    </location>
</feature>
<keyword evidence="4" id="KW-0472">Membrane</keyword>
<evidence type="ECO:0000313" key="7">
    <source>
        <dbReference type="Proteomes" id="UP000253908"/>
    </source>
</evidence>
<accession>A0A345PFH5</accession>
<gene>
    <name evidence="6" type="ORF">CUC15_07430</name>
</gene>
<feature type="domain" description="Glycosyl hydrolase family 13 catalytic" evidence="5">
    <location>
        <begin position="36"/>
        <end position="371"/>
    </location>
</feature>
<evidence type="ECO:0000256" key="4">
    <source>
        <dbReference type="SAM" id="Phobius"/>
    </source>
</evidence>
<keyword evidence="4" id="KW-1133">Transmembrane helix</keyword>
<dbReference type="RefSeq" id="WP_114916052.1">
    <property type="nucleotide sequence ID" value="NZ_CP024848.1"/>
</dbReference>
<dbReference type="Proteomes" id="UP000253908">
    <property type="component" value="Chromosome"/>
</dbReference>
<dbReference type="SUPFAM" id="SSF51445">
    <property type="entry name" value="(Trans)glycosidases"/>
    <property type="match status" value="1"/>
</dbReference>
<dbReference type="GO" id="GO:0016829">
    <property type="term" value="F:lyase activity"/>
    <property type="evidence" value="ECO:0007669"/>
    <property type="project" value="UniProtKB-KW"/>
</dbReference>
<dbReference type="Gene3D" id="2.60.40.1180">
    <property type="entry name" value="Golgi alpha-mannosidase II"/>
    <property type="match status" value="1"/>
</dbReference>
<dbReference type="InterPro" id="IPR017853">
    <property type="entry name" value="GH"/>
</dbReference>
<name>A0A345PFH5_9BACI</name>
<keyword evidence="6" id="KW-0456">Lyase</keyword>
<dbReference type="AlphaFoldDB" id="A0A345PFH5"/>
<evidence type="ECO:0000259" key="5">
    <source>
        <dbReference type="SMART" id="SM00642"/>
    </source>
</evidence>
<dbReference type="PANTHER" id="PTHR10357">
    <property type="entry name" value="ALPHA-AMYLASE FAMILY MEMBER"/>
    <property type="match status" value="1"/>
</dbReference>
<evidence type="ECO:0000256" key="3">
    <source>
        <dbReference type="ARBA" id="ARBA00022729"/>
    </source>
</evidence>
<dbReference type="Pfam" id="PF22026">
    <property type="entry name" value="Alpha-amylase_C_2"/>
    <property type="match status" value="1"/>
</dbReference>